<dbReference type="SUPFAM" id="SSF52317">
    <property type="entry name" value="Class I glutamine amidotransferase-like"/>
    <property type="match status" value="1"/>
</dbReference>
<gene>
    <name evidence="1" type="ORF">AKL17_2049</name>
</gene>
<dbReference type="InterPro" id="IPR052158">
    <property type="entry name" value="INH-QAR"/>
</dbReference>
<dbReference type="STRING" id="1335048.AKL17_2049"/>
<accession>A0A159Z2N3</accession>
<organism evidence="1 2">
    <name type="scientific">Frigidibacter mobilis</name>
    <dbReference type="NCBI Taxonomy" id="1335048"/>
    <lineage>
        <taxon>Bacteria</taxon>
        <taxon>Pseudomonadati</taxon>
        <taxon>Pseudomonadota</taxon>
        <taxon>Alphaproteobacteria</taxon>
        <taxon>Rhodobacterales</taxon>
        <taxon>Paracoccaceae</taxon>
        <taxon>Frigidibacter</taxon>
    </lineage>
</organism>
<dbReference type="PANTHER" id="PTHR43130:SF3">
    <property type="entry name" value="HTH-TYPE TRANSCRIPTIONAL REGULATOR RV1931C"/>
    <property type="match status" value="1"/>
</dbReference>
<dbReference type="InterPro" id="IPR029062">
    <property type="entry name" value="Class_I_gatase-like"/>
</dbReference>
<dbReference type="GO" id="GO:0006355">
    <property type="term" value="P:regulation of DNA-templated transcription"/>
    <property type="evidence" value="ECO:0007669"/>
    <property type="project" value="TreeGrafter"/>
</dbReference>
<dbReference type="Proteomes" id="UP000076128">
    <property type="component" value="Chromosome"/>
</dbReference>
<reference evidence="1 2" key="1">
    <citation type="submission" date="2015-09" db="EMBL/GenBank/DDBJ databases">
        <title>Complete genome sequence of Defluviimonas alba cai42t isolated from an oilfield in Xinjiang.</title>
        <authorList>
            <person name="Geng S."/>
            <person name="Pan X."/>
            <person name="Wu X."/>
        </authorList>
    </citation>
    <scope>NUCLEOTIDE SEQUENCE [LARGE SCALE GENOMIC DNA]</scope>
    <source>
        <strain evidence="2">cai42</strain>
    </source>
</reference>
<dbReference type="AlphaFoldDB" id="A0A159Z2N3"/>
<proteinExistence type="predicted"/>
<evidence type="ECO:0000313" key="1">
    <source>
        <dbReference type="EMBL" id="AMY69296.1"/>
    </source>
</evidence>
<keyword evidence="2" id="KW-1185">Reference proteome</keyword>
<sequence>MSDIAPFPAPQVFALLVLPQTPMLAIAAVIEPLREANAVLERRAYAWRLLATAAAGVPLADGSQPAYAGSTPDAAGADALIVLAGPWQDWMDSRAMMRPLRRVAPQIDCLGAVSGGVRVLAATGLLDTQKVACAPEAAAELIAAHPAVGLTDAPWASTERRMTAATPLGGTGMLLQMLRARHGAELADAVAVRLGWPAPATTPAAAAGPGGGDPRVAAAIAQMRASIAAPQSAAAIAQGLGISPRRLEGLFRAELGTGPGLCARPAAGGGTGPDRGGDRAPCRRCPGHGILVGRNLGAGVSQPLWHQSLGPAARG</sequence>
<protein>
    <submittedName>
        <fullName evidence="1">AraC family transcriptional regulator</fullName>
    </submittedName>
</protein>
<dbReference type="PANTHER" id="PTHR43130">
    <property type="entry name" value="ARAC-FAMILY TRANSCRIPTIONAL REGULATOR"/>
    <property type="match status" value="1"/>
</dbReference>
<dbReference type="EMBL" id="CP012661">
    <property type="protein sequence ID" value="AMY69296.1"/>
    <property type="molecule type" value="Genomic_DNA"/>
</dbReference>
<evidence type="ECO:0000313" key="2">
    <source>
        <dbReference type="Proteomes" id="UP000076128"/>
    </source>
</evidence>
<name>A0A159Z2N3_9RHOB</name>
<dbReference type="Gene3D" id="3.40.50.880">
    <property type="match status" value="1"/>
</dbReference>
<dbReference type="KEGG" id="daa:AKL17_2049"/>